<dbReference type="Proteomes" id="UP000037660">
    <property type="component" value="Unassembled WGS sequence"/>
</dbReference>
<keyword evidence="2" id="KW-1185">Reference proteome</keyword>
<comment type="caution">
    <text evidence="1">The sequence shown here is derived from an EMBL/GenBank/DDBJ whole genome shotgun (WGS) entry which is preliminary data.</text>
</comment>
<dbReference type="InterPro" id="IPR035093">
    <property type="entry name" value="RelE/ParE_toxin_dom_sf"/>
</dbReference>
<reference evidence="1 2" key="2">
    <citation type="journal article" date="2016" name="Science">
        <title>A bacterium that degrades and assimilates poly(ethylene terephthalate).</title>
        <authorList>
            <person name="Yoshida S."/>
            <person name="Hiraga K."/>
            <person name="Takehana T."/>
            <person name="Taniguchi I."/>
            <person name="Yamaji H."/>
            <person name="Maeda Y."/>
            <person name="Toyohara K."/>
            <person name="Miyamoto K."/>
            <person name="Kimura Y."/>
            <person name="Oda K."/>
        </authorList>
    </citation>
    <scope>NUCLEOTIDE SEQUENCE [LARGE SCALE GENOMIC DNA]</scope>
    <source>
        <strain evidence="2">NBRC 110686 / TISTR 2288 / 201-F6</strain>
    </source>
</reference>
<organism evidence="1 2">
    <name type="scientific">Piscinibacter sakaiensis</name>
    <name type="common">Ideonella sakaiensis</name>
    <dbReference type="NCBI Taxonomy" id="1547922"/>
    <lineage>
        <taxon>Bacteria</taxon>
        <taxon>Pseudomonadati</taxon>
        <taxon>Pseudomonadota</taxon>
        <taxon>Betaproteobacteria</taxon>
        <taxon>Burkholderiales</taxon>
        <taxon>Sphaerotilaceae</taxon>
        <taxon>Piscinibacter</taxon>
    </lineage>
</organism>
<accession>A0A0K8P0M3</accession>
<evidence type="ECO:0008006" key="3">
    <source>
        <dbReference type="Google" id="ProtNLM"/>
    </source>
</evidence>
<protein>
    <recommendedName>
        <fullName evidence="3">Death on curing protein, Doc toxin</fullName>
    </recommendedName>
</protein>
<dbReference type="OrthoDB" id="121597at2"/>
<dbReference type="Gene3D" id="3.30.2310.20">
    <property type="entry name" value="RelE-like"/>
    <property type="match status" value="1"/>
</dbReference>
<evidence type="ECO:0000313" key="2">
    <source>
        <dbReference type="Proteomes" id="UP000037660"/>
    </source>
</evidence>
<reference evidence="2" key="1">
    <citation type="submission" date="2015-07" db="EMBL/GenBank/DDBJ databases">
        <title>Discovery of a poly(ethylene terephthalate assimilation.</title>
        <authorList>
            <person name="Yoshida S."/>
            <person name="Hiraga K."/>
            <person name="Takehana T."/>
            <person name="Taniguchi I."/>
            <person name="Yamaji H."/>
            <person name="Maeda Y."/>
            <person name="Toyohara K."/>
            <person name="Miyamoto K."/>
            <person name="Kimura Y."/>
            <person name="Oda K."/>
        </authorList>
    </citation>
    <scope>NUCLEOTIDE SEQUENCE [LARGE SCALE GENOMIC DNA]</scope>
    <source>
        <strain evidence="2">NBRC 110686 / TISTR 2288 / 201-F6</strain>
    </source>
</reference>
<dbReference type="STRING" id="1547922.ISF6_2013"/>
<gene>
    <name evidence="1" type="ORF">ISF6_2013</name>
</gene>
<dbReference type="EMBL" id="BBYR01000032">
    <property type="protein sequence ID" value="GAP36173.1"/>
    <property type="molecule type" value="Genomic_DNA"/>
</dbReference>
<evidence type="ECO:0000313" key="1">
    <source>
        <dbReference type="EMBL" id="GAP36173.1"/>
    </source>
</evidence>
<dbReference type="RefSeq" id="WP_054020175.1">
    <property type="nucleotide sequence ID" value="NZ_BBYR01000032.1"/>
</dbReference>
<dbReference type="AlphaFoldDB" id="A0A0K8P0M3"/>
<name>A0A0K8P0M3_PISS1</name>
<proteinExistence type="predicted"/>
<sequence length="107" mass="12072">MTSYRVILAEEGAEDLLRIEDFMIESELGGATPDLDVVRRLRDAVDRALRLLEFSPYSCRKASRALNDQQRELIIPFGQSGLVAAFEVRGDVVRIGAVRHQLEQDVQ</sequence>